<sequence length="129" mass="14090">MPFSYWACCRLSSFPGTPILGSLLREYSGLRACSSWQPTGRTVELRGKRGLDSDAESFVELSCLGLGHRGWSEFYSVQASQSFVSLPLSALVPEPRSGARRGATAWPGCGVACVVCSWRLCLTLLRGRR</sequence>
<reference evidence="1" key="1">
    <citation type="submission" date="2017-07" db="EMBL/GenBank/DDBJ databases">
        <title>Taro Niue Genome Assembly and Annotation.</title>
        <authorList>
            <person name="Atibalentja N."/>
            <person name="Keating K."/>
            <person name="Fields C.J."/>
        </authorList>
    </citation>
    <scope>NUCLEOTIDE SEQUENCE</scope>
    <source>
        <strain evidence="1">Niue_2</strain>
        <tissue evidence="1">Leaf</tissue>
    </source>
</reference>
<accession>A0A843U2U1</accession>
<gene>
    <name evidence="1" type="ORF">Taro_011972</name>
</gene>
<evidence type="ECO:0000313" key="1">
    <source>
        <dbReference type="EMBL" id="MQL79532.1"/>
    </source>
</evidence>
<comment type="caution">
    <text evidence="1">The sequence shown here is derived from an EMBL/GenBank/DDBJ whole genome shotgun (WGS) entry which is preliminary data.</text>
</comment>
<evidence type="ECO:0000313" key="2">
    <source>
        <dbReference type="Proteomes" id="UP000652761"/>
    </source>
</evidence>
<dbReference type="Proteomes" id="UP000652761">
    <property type="component" value="Unassembled WGS sequence"/>
</dbReference>
<protein>
    <submittedName>
        <fullName evidence="1">Uncharacterized protein</fullName>
    </submittedName>
</protein>
<proteinExistence type="predicted"/>
<dbReference type="EMBL" id="NMUH01000461">
    <property type="protein sequence ID" value="MQL79532.1"/>
    <property type="molecule type" value="Genomic_DNA"/>
</dbReference>
<dbReference type="AlphaFoldDB" id="A0A843U2U1"/>
<keyword evidence="2" id="KW-1185">Reference proteome</keyword>
<name>A0A843U2U1_COLES</name>
<organism evidence="1 2">
    <name type="scientific">Colocasia esculenta</name>
    <name type="common">Wild taro</name>
    <name type="synonym">Arum esculentum</name>
    <dbReference type="NCBI Taxonomy" id="4460"/>
    <lineage>
        <taxon>Eukaryota</taxon>
        <taxon>Viridiplantae</taxon>
        <taxon>Streptophyta</taxon>
        <taxon>Embryophyta</taxon>
        <taxon>Tracheophyta</taxon>
        <taxon>Spermatophyta</taxon>
        <taxon>Magnoliopsida</taxon>
        <taxon>Liliopsida</taxon>
        <taxon>Araceae</taxon>
        <taxon>Aroideae</taxon>
        <taxon>Colocasieae</taxon>
        <taxon>Colocasia</taxon>
    </lineage>
</organism>